<organism evidence="1 2">
    <name type="scientific">Salana multivorans</name>
    <dbReference type="NCBI Taxonomy" id="120377"/>
    <lineage>
        <taxon>Bacteria</taxon>
        <taxon>Bacillati</taxon>
        <taxon>Actinomycetota</taxon>
        <taxon>Actinomycetes</taxon>
        <taxon>Micrococcales</taxon>
        <taxon>Beutenbergiaceae</taxon>
        <taxon>Salana</taxon>
    </lineage>
</organism>
<gene>
    <name evidence="1" type="ORF">EDD28_1215</name>
</gene>
<sequence length="36" mass="4109">MLIDGDRLGRLLIEHRVGVVVARRLDVVQVDDSFFV</sequence>
<dbReference type="EMBL" id="RKHQ01000001">
    <property type="protein sequence ID" value="ROR96629.1"/>
    <property type="molecule type" value="Genomic_DNA"/>
</dbReference>
<dbReference type="AlphaFoldDB" id="A0A3N2DA00"/>
<proteinExistence type="predicted"/>
<evidence type="ECO:0000313" key="2">
    <source>
        <dbReference type="Proteomes" id="UP000275356"/>
    </source>
</evidence>
<accession>A0A3N2DA00</accession>
<keyword evidence="2" id="KW-1185">Reference proteome</keyword>
<comment type="caution">
    <text evidence="1">The sequence shown here is derived from an EMBL/GenBank/DDBJ whole genome shotgun (WGS) entry which is preliminary data.</text>
</comment>
<dbReference type="Proteomes" id="UP000275356">
    <property type="component" value="Unassembled WGS sequence"/>
</dbReference>
<name>A0A3N2DA00_9MICO</name>
<protein>
    <submittedName>
        <fullName evidence="1">Uncharacterized protein</fullName>
    </submittedName>
</protein>
<reference evidence="1 2" key="1">
    <citation type="submission" date="2018-11" db="EMBL/GenBank/DDBJ databases">
        <title>Sequencing the genomes of 1000 actinobacteria strains.</title>
        <authorList>
            <person name="Klenk H.-P."/>
        </authorList>
    </citation>
    <scope>NUCLEOTIDE SEQUENCE [LARGE SCALE GENOMIC DNA]</scope>
    <source>
        <strain evidence="1 2">DSM 13521</strain>
    </source>
</reference>
<evidence type="ECO:0000313" key="1">
    <source>
        <dbReference type="EMBL" id="ROR96629.1"/>
    </source>
</evidence>